<dbReference type="InterPro" id="IPR009057">
    <property type="entry name" value="Homeodomain-like_sf"/>
</dbReference>
<dbReference type="Pfam" id="PF12833">
    <property type="entry name" value="HTH_18"/>
    <property type="match status" value="1"/>
</dbReference>
<dbReference type="RefSeq" id="WP_247810400.1">
    <property type="nucleotide sequence ID" value="NZ_CP095855.1"/>
</dbReference>
<keyword evidence="1" id="KW-0805">Transcription regulation</keyword>
<feature type="domain" description="HTH araC/xylS-type" evidence="3">
    <location>
        <begin position="116"/>
        <end position="216"/>
    </location>
</feature>
<dbReference type="SUPFAM" id="SSF46689">
    <property type="entry name" value="Homeodomain-like"/>
    <property type="match status" value="1"/>
</dbReference>
<name>A0ABY4HW97_CHIFI</name>
<sequence>MNLLPSIDHELRIHEHSQLFLLYIPTEMMCGYKETFPNITEILSWSSDSEIVAFNAHNIEDDGRVGRLVSEFFPAGKVTGQFGPKLIEKILLSALDQLLPLPDESWTGSQFPSAIKVVRSVILEHLYERRPPSLEVLARKVGLNNRVLQTVFKQYCSTTMLDFYQNARMEAIYRALYDRNRSLQEIADSFNYEDYSTFSAAIKRKWGRSPRELRNYLFSSPIKSKSYTANNHLPS</sequence>
<dbReference type="PANTHER" id="PTHR47893:SF1">
    <property type="entry name" value="REGULATORY PROTEIN PCHR"/>
    <property type="match status" value="1"/>
</dbReference>
<dbReference type="PANTHER" id="PTHR47893">
    <property type="entry name" value="REGULATORY PROTEIN PCHR"/>
    <property type="match status" value="1"/>
</dbReference>
<dbReference type="Gene3D" id="1.10.10.60">
    <property type="entry name" value="Homeodomain-like"/>
    <property type="match status" value="1"/>
</dbReference>
<protein>
    <submittedName>
        <fullName evidence="4">AraC family transcriptional regulator</fullName>
    </submittedName>
</protein>
<dbReference type="SMART" id="SM00342">
    <property type="entry name" value="HTH_ARAC"/>
    <property type="match status" value="1"/>
</dbReference>
<gene>
    <name evidence="4" type="ORF">MYF79_24205</name>
</gene>
<dbReference type="Proteomes" id="UP000830198">
    <property type="component" value="Chromosome"/>
</dbReference>
<keyword evidence="5" id="KW-1185">Reference proteome</keyword>
<keyword evidence="2" id="KW-0804">Transcription</keyword>
<evidence type="ECO:0000259" key="3">
    <source>
        <dbReference type="PROSITE" id="PS01124"/>
    </source>
</evidence>
<proteinExistence type="predicted"/>
<evidence type="ECO:0000313" key="4">
    <source>
        <dbReference type="EMBL" id="UPK68059.1"/>
    </source>
</evidence>
<evidence type="ECO:0000256" key="2">
    <source>
        <dbReference type="ARBA" id="ARBA00023163"/>
    </source>
</evidence>
<dbReference type="PROSITE" id="PS01124">
    <property type="entry name" value="HTH_ARAC_FAMILY_2"/>
    <property type="match status" value="1"/>
</dbReference>
<evidence type="ECO:0000256" key="1">
    <source>
        <dbReference type="ARBA" id="ARBA00023015"/>
    </source>
</evidence>
<dbReference type="InterPro" id="IPR018060">
    <property type="entry name" value="HTH_AraC"/>
</dbReference>
<evidence type="ECO:0000313" key="5">
    <source>
        <dbReference type="Proteomes" id="UP000830198"/>
    </source>
</evidence>
<dbReference type="EMBL" id="CP095855">
    <property type="protein sequence ID" value="UPK68059.1"/>
    <property type="molecule type" value="Genomic_DNA"/>
</dbReference>
<dbReference type="InterPro" id="IPR053142">
    <property type="entry name" value="PchR_regulatory_protein"/>
</dbReference>
<reference evidence="4 5" key="1">
    <citation type="submission" date="2022-04" db="EMBL/GenBank/DDBJ databases">
        <title>The arsenic-methylating capacity of Chitinophaga filiformis YT5 during chitin decomposition.</title>
        <authorList>
            <person name="Chen G."/>
            <person name="Liang Y."/>
        </authorList>
    </citation>
    <scope>NUCLEOTIDE SEQUENCE [LARGE SCALE GENOMIC DNA]</scope>
    <source>
        <strain evidence="4 5">YT5</strain>
    </source>
</reference>
<organism evidence="4 5">
    <name type="scientific">Chitinophaga filiformis</name>
    <name type="common">Myxococcus filiformis</name>
    <name type="synonym">Flexibacter filiformis</name>
    <dbReference type="NCBI Taxonomy" id="104663"/>
    <lineage>
        <taxon>Bacteria</taxon>
        <taxon>Pseudomonadati</taxon>
        <taxon>Bacteroidota</taxon>
        <taxon>Chitinophagia</taxon>
        <taxon>Chitinophagales</taxon>
        <taxon>Chitinophagaceae</taxon>
        <taxon>Chitinophaga</taxon>
    </lineage>
</organism>
<accession>A0ABY4HW97</accession>